<dbReference type="EMBL" id="LCAN01000055">
    <property type="protein sequence ID" value="KKR90861.1"/>
    <property type="molecule type" value="Genomic_DNA"/>
</dbReference>
<comment type="caution">
    <text evidence="1">The sequence shown here is derived from an EMBL/GenBank/DDBJ whole genome shotgun (WGS) entry which is preliminary data.</text>
</comment>
<sequence>DTITASNYVLTTYASTTYLQISYASSTFPTFAYASSTFLQIASTTPYNITSLPNLDLTEGYLFVGNNANQASATSSLFVSADTGNVGIGTVGPGAKLEIQQGMSSYATAFTSPHLNLGTSNTVDNTGFVGITYDASVTANYGWSSGALRTTNGQSNFVWKYHIASAEGAERMRIDTSGNVGIGTTGVGIGTTGPSELLTVFSATDPTLQIGTGSATSTISGLTTATSTIISGLSVGNNAALVVNQAAAANSLYIAANGNVGIGTATPGSLLELYQNVADAELLRLARNTNAYVTFHSPGGTNAPMAVKATSNGGGDTVVAMQIYTVSGSVGDVNFGSGDMYIDVSLGKIGISTTTPRYKLDVWGDMAIGTSTGTNVPALYVDSGEGGRVGIGTTTLAGLLTVGTTTPALVVASNGNVGIGTASPSGALDVFSFQACVPGDIDNGDGTCTATFYPDVDPETTSVDGFVQRSGADESWSTLRNNAVGSYGYPSSAAGEIQWIQSNTTANNWRGLKRSYFLFDTSGLPDDAVINGATLSIYGESKVDEGTAIAPSTNIYSGNPDSNTEPSLEQRLLAIQ</sequence>
<proteinExistence type="predicted"/>
<dbReference type="AlphaFoldDB" id="A0A0G0UTM1"/>
<gene>
    <name evidence="1" type="ORF">UU41_C0055G0001</name>
</gene>
<evidence type="ECO:0000313" key="1">
    <source>
        <dbReference type="EMBL" id="KKR90861.1"/>
    </source>
</evidence>
<dbReference type="Proteomes" id="UP000034961">
    <property type="component" value="Unassembled WGS sequence"/>
</dbReference>
<evidence type="ECO:0000313" key="2">
    <source>
        <dbReference type="Proteomes" id="UP000034961"/>
    </source>
</evidence>
<dbReference type="PATRIC" id="fig|1618474.3.peg.1149"/>
<organism evidence="1 2">
    <name type="scientific">Candidatus Roizmanbacteria bacterium GW2011_GWA1_41_13</name>
    <dbReference type="NCBI Taxonomy" id="1618474"/>
    <lineage>
        <taxon>Bacteria</taxon>
        <taxon>Candidatus Roizmaniibacteriota</taxon>
    </lineage>
</organism>
<reference evidence="1 2" key="1">
    <citation type="journal article" date="2015" name="Nature">
        <title>rRNA introns, odd ribosomes, and small enigmatic genomes across a large radiation of phyla.</title>
        <authorList>
            <person name="Brown C.T."/>
            <person name="Hug L.A."/>
            <person name="Thomas B.C."/>
            <person name="Sharon I."/>
            <person name="Castelle C.J."/>
            <person name="Singh A."/>
            <person name="Wilkins M.J."/>
            <person name="Williams K.H."/>
            <person name="Banfield J.F."/>
        </authorList>
    </citation>
    <scope>NUCLEOTIDE SEQUENCE [LARGE SCALE GENOMIC DNA]</scope>
</reference>
<accession>A0A0G0UTM1</accession>
<name>A0A0G0UTM1_9BACT</name>
<protein>
    <submittedName>
        <fullName evidence="1">Uncharacterized protein</fullName>
    </submittedName>
</protein>
<feature type="non-terminal residue" evidence="1">
    <location>
        <position position="1"/>
    </location>
</feature>